<accession>A0A9P6ZQZ2</accession>
<evidence type="ECO:0000313" key="1">
    <source>
        <dbReference type="EMBL" id="KAG1775072.1"/>
    </source>
</evidence>
<dbReference type="InterPro" id="IPR041078">
    <property type="entry name" value="Plavaka"/>
</dbReference>
<dbReference type="OrthoDB" id="2418900at2759"/>
<dbReference type="AlphaFoldDB" id="A0A9P6ZQZ2"/>
<gene>
    <name evidence="1" type="ORF">EV702DRAFT_1199669</name>
</gene>
<dbReference type="Pfam" id="PF18759">
    <property type="entry name" value="Plavaka"/>
    <property type="match status" value="2"/>
</dbReference>
<dbReference type="Proteomes" id="UP000714275">
    <property type="component" value="Unassembled WGS sequence"/>
</dbReference>
<comment type="caution">
    <text evidence="1">The sequence shown here is derived from an EMBL/GenBank/DDBJ whole genome shotgun (WGS) entry which is preliminary data.</text>
</comment>
<proteinExistence type="predicted"/>
<dbReference type="EMBL" id="JABBWD010000036">
    <property type="protein sequence ID" value="KAG1775072.1"/>
    <property type="molecule type" value="Genomic_DNA"/>
</dbReference>
<name>A0A9P6ZQZ2_9AGAM</name>
<reference evidence="1" key="1">
    <citation type="journal article" date="2020" name="New Phytol.">
        <title>Comparative genomics reveals dynamic genome evolution in host specialist ectomycorrhizal fungi.</title>
        <authorList>
            <person name="Lofgren L.A."/>
            <person name="Nguyen N.H."/>
            <person name="Vilgalys R."/>
            <person name="Ruytinx J."/>
            <person name="Liao H.L."/>
            <person name="Branco S."/>
            <person name="Kuo A."/>
            <person name="LaButti K."/>
            <person name="Lipzen A."/>
            <person name="Andreopoulos W."/>
            <person name="Pangilinan J."/>
            <person name="Riley R."/>
            <person name="Hundley H."/>
            <person name="Na H."/>
            <person name="Barry K."/>
            <person name="Grigoriev I.V."/>
            <person name="Stajich J.E."/>
            <person name="Kennedy P.G."/>
        </authorList>
    </citation>
    <scope>NUCLEOTIDE SEQUENCE</scope>
    <source>
        <strain evidence="1">DOB743</strain>
    </source>
</reference>
<sequence>MDFQVQVDSGEKADAHCNMSDSGYFYGDGGGTVGLENNLPGSVEEPLGSQASEKPYVKHFRDAAKYIAKTICNLYYPFASHQDWELGSFLLCLSLSMAAIDEFLGLELVKALLLSFRTTKELCGRSELLPCVPKWQYRIISTTHPTKKPLHLYWRDLLDCIESLFSHPLFANKIDLTPQHVYDTAEPWSMQSQLPDGATLLGIILSSDKTNITNMTGGRVAHPLLISLANIKMATQNKASSHAFLLIVLLPIAEFLHPVKRMQSVLKARLVHQCLDIVLELLKQAARIGRMIQLSSISCDPLNVEGYFNTCAAFHLSSMAQPFWCDWPLADPHLFLTPESLHRWHHEFYDHDVKWCLAAVGEQELDFRFSVLQPLMTFWRFNGSISKLKQVTGRAQCDMQHYIVALIADAAPHGVVRAIHALMDFCYLSQVTTINQAHCQKILGALEEFHEHKQDIIACSARRGAKSKQVLDNWHIPKLELMQSVVPSIRQVGSLLQWSANTTEHAHITLIKDPADSTNNINYDAQICRFLDRQEKC</sequence>
<protein>
    <submittedName>
        <fullName evidence="1">Uncharacterized protein</fullName>
    </submittedName>
</protein>
<evidence type="ECO:0000313" key="2">
    <source>
        <dbReference type="Proteomes" id="UP000714275"/>
    </source>
</evidence>
<organism evidence="1 2">
    <name type="scientific">Suillus placidus</name>
    <dbReference type="NCBI Taxonomy" id="48579"/>
    <lineage>
        <taxon>Eukaryota</taxon>
        <taxon>Fungi</taxon>
        <taxon>Dikarya</taxon>
        <taxon>Basidiomycota</taxon>
        <taxon>Agaricomycotina</taxon>
        <taxon>Agaricomycetes</taxon>
        <taxon>Agaricomycetidae</taxon>
        <taxon>Boletales</taxon>
        <taxon>Suillineae</taxon>
        <taxon>Suillaceae</taxon>
        <taxon>Suillus</taxon>
    </lineage>
</organism>
<keyword evidence="2" id="KW-1185">Reference proteome</keyword>